<sequence>MIPQLVKVRLFEAMSAGYNAIVVHHEVFDAVYTGYVVGKTINVPKIVFL</sequence>
<organism evidence="1 2">
    <name type="scientific">Ignisphaera cupida</name>
    <dbReference type="NCBI Taxonomy" id="3050454"/>
    <lineage>
        <taxon>Archaea</taxon>
        <taxon>Thermoproteota</taxon>
        <taxon>Thermoprotei</taxon>
        <taxon>Desulfurococcales</taxon>
        <taxon>Desulfurococcaceae</taxon>
        <taxon>Ignisphaera</taxon>
    </lineage>
</organism>
<accession>A0ABD4Z671</accession>
<proteinExistence type="predicted"/>
<name>A0ABD4Z671_9CREN</name>
<dbReference type="RefSeq" id="WP_285273792.1">
    <property type="nucleotide sequence ID" value="NZ_JASNVW010000003.1"/>
</dbReference>
<reference evidence="1 2" key="1">
    <citation type="submission" date="2023-05" db="EMBL/GenBank/DDBJ databases">
        <title>A new hyperthermophilic archaea 'Ignisphaera cupida' sp. nov. and description of the family 'Ignisphaeraceae' fam. nov.</title>
        <authorList>
            <person name="Podosokorskaya O.A."/>
            <person name="Elcheninov A.G."/>
            <person name="Klukina A."/>
            <person name="Merkel A.Y."/>
        </authorList>
    </citation>
    <scope>NUCLEOTIDE SEQUENCE [LARGE SCALE GENOMIC DNA]</scope>
    <source>
        <strain evidence="1 2">4213-co</strain>
    </source>
</reference>
<evidence type="ECO:0000313" key="1">
    <source>
        <dbReference type="EMBL" id="MDK6028806.1"/>
    </source>
</evidence>
<dbReference type="EMBL" id="JASNVW010000003">
    <property type="protein sequence ID" value="MDK6028806.1"/>
    <property type="molecule type" value="Genomic_DNA"/>
</dbReference>
<comment type="caution">
    <text evidence="1">The sequence shown here is derived from an EMBL/GenBank/DDBJ whole genome shotgun (WGS) entry which is preliminary data.</text>
</comment>
<keyword evidence="2" id="KW-1185">Reference proteome</keyword>
<evidence type="ECO:0000313" key="2">
    <source>
        <dbReference type="Proteomes" id="UP001529235"/>
    </source>
</evidence>
<gene>
    <name evidence="1" type="ORF">QPL79_05465</name>
</gene>
<protein>
    <submittedName>
        <fullName evidence="1">Uncharacterized protein</fullName>
    </submittedName>
</protein>
<dbReference type="Proteomes" id="UP001529235">
    <property type="component" value="Unassembled WGS sequence"/>
</dbReference>
<dbReference type="AlphaFoldDB" id="A0ABD4Z671"/>